<organism evidence="3 4">
    <name type="scientific">Thermanaerovibrio velox DSM 12556</name>
    <dbReference type="NCBI Taxonomy" id="926567"/>
    <lineage>
        <taxon>Bacteria</taxon>
        <taxon>Thermotogati</taxon>
        <taxon>Synergistota</taxon>
        <taxon>Synergistia</taxon>
        <taxon>Synergistales</taxon>
        <taxon>Synergistaceae</taxon>
        <taxon>Thermanaerovibrio</taxon>
    </lineage>
</organism>
<name>H0UPG1_9BACT</name>
<dbReference type="InterPro" id="IPR006674">
    <property type="entry name" value="HD_domain"/>
</dbReference>
<dbReference type="PANTHER" id="PTHR37294:SF1">
    <property type="entry name" value="3'-5' EXORIBONUCLEASE YHAM"/>
    <property type="match status" value="1"/>
</dbReference>
<evidence type="ECO:0000313" key="3">
    <source>
        <dbReference type="EMBL" id="EHM10592.1"/>
    </source>
</evidence>
<feature type="domain" description="HD" evidence="2">
    <location>
        <begin position="179"/>
        <end position="297"/>
    </location>
</feature>
<dbReference type="InterPro" id="IPR050798">
    <property type="entry name" value="YhaM_exoribonuc/phosphodiest"/>
</dbReference>
<dbReference type="InterPro" id="IPR006675">
    <property type="entry name" value="HDIG_dom"/>
</dbReference>
<evidence type="ECO:0000259" key="2">
    <source>
        <dbReference type="PROSITE" id="PS51831"/>
    </source>
</evidence>
<dbReference type="NCBIfam" id="TIGR00277">
    <property type="entry name" value="HDIG"/>
    <property type="match status" value="1"/>
</dbReference>
<dbReference type="Proteomes" id="UP000005730">
    <property type="component" value="Chromosome"/>
</dbReference>
<dbReference type="Pfam" id="PF01966">
    <property type="entry name" value="HD"/>
    <property type="match status" value="1"/>
</dbReference>
<reference evidence="3 4" key="1">
    <citation type="submission" date="2011-10" db="EMBL/GenBank/DDBJ databases">
        <title>The Noncontiguous Finished genome of Thermanaerovibrio velox DSM 12556.</title>
        <authorList>
            <consortium name="US DOE Joint Genome Institute (JGI-PGF)"/>
            <person name="Lucas S."/>
            <person name="Copeland A."/>
            <person name="Lapidus A."/>
            <person name="Glavina del Rio T."/>
            <person name="Dalin E."/>
            <person name="Tice H."/>
            <person name="Bruce D."/>
            <person name="Goodwin L."/>
            <person name="Pitluck S."/>
            <person name="Peters L."/>
            <person name="Mikhailova N."/>
            <person name="Teshima H."/>
            <person name="Kyrpides N."/>
            <person name="Mavromatis K."/>
            <person name="Ivanova N."/>
            <person name="Markowitz V."/>
            <person name="Cheng J.-F."/>
            <person name="Hugenholtz P."/>
            <person name="Woyke T."/>
            <person name="Wu D."/>
            <person name="Spring S."/>
            <person name="Brambilla E.-M."/>
            <person name="Klenk H.-P."/>
            <person name="Eisen J.A."/>
        </authorList>
    </citation>
    <scope>NUCLEOTIDE SEQUENCE [LARGE SCALE GENOMIC DNA]</scope>
    <source>
        <strain evidence="3 4">DSM 12556</strain>
    </source>
</reference>
<dbReference type="HOGENOM" id="CLU_056349_2_0_0"/>
<dbReference type="eggNOG" id="COG3481">
    <property type="taxonomic scope" value="Bacteria"/>
</dbReference>
<dbReference type="InterPro" id="IPR003607">
    <property type="entry name" value="HD/PDEase_dom"/>
</dbReference>
<dbReference type="SMART" id="SM00471">
    <property type="entry name" value="HDc"/>
    <property type="match status" value="1"/>
</dbReference>
<evidence type="ECO:0000256" key="1">
    <source>
        <dbReference type="ARBA" id="ARBA00022801"/>
    </source>
</evidence>
<protein>
    <submittedName>
        <fullName evidence="3">Putative domain HDIG-containing protein</fullName>
    </submittedName>
</protein>
<dbReference type="PANTHER" id="PTHR37294">
    <property type="entry name" value="3'-5' EXORIBONUCLEASE YHAM"/>
    <property type="match status" value="1"/>
</dbReference>
<dbReference type="CDD" id="cd00077">
    <property type="entry name" value="HDc"/>
    <property type="match status" value="1"/>
</dbReference>
<keyword evidence="1" id="KW-0378">Hydrolase</keyword>
<dbReference type="GO" id="GO:0016787">
    <property type="term" value="F:hydrolase activity"/>
    <property type="evidence" value="ECO:0007669"/>
    <property type="project" value="UniProtKB-KW"/>
</dbReference>
<gene>
    <name evidence="3" type="ORF">TheveDRAFT_1474</name>
</gene>
<dbReference type="OrthoDB" id="9778453at2"/>
<dbReference type="Gene3D" id="1.10.3210.10">
    <property type="entry name" value="Hypothetical protein af1432"/>
    <property type="match status" value="1"/>
</dbReference>
<evidence type="ECO:0000313" key="4">
    <source>
        <dbReference type="Proteomes" id="UP000005730"/>
    </source>
</evidence>
<proteinExistence type="predicted"/>
<dbReference type="EMBL" id="CM001377">
    <property type="protein sequence ID" value="EHM10592.1"/>
    <property type="molecule type" value="Genomic_DNA"/>
</dbReference>
<sequence length="340" mass="37756">MGNMTVAQVITLKPSEKGRFRGVYAVADEQVKLDKNGKRYWILSLMDQTGSMEIRAWSSCEWLDQREVPEGVRLEPEEVPPLRGLSIGVIGTVREFNKALQPTADRIYLVSQEKYPPYDFVQRSPYPQEDLEERFNLLVGSCGDEVRGFLESVFQGPLRRDFFSYPAAVGNHHAYASGLLEHTVSVAEAAAALCGCYRVDRDVVVGGALLHDLGKLRAYRMSPLPEATLEGTVLDHIAMGYCMFEELADRYGLRDVLRLHLGHIILSHHGKKEFGSPVLPSTPEALIVSAADELDFQVFCCREGISALRDGQVISDFHKALQRRVWSGEISDSLGGEGGA</sequence>
<dbReference type="AlphaFoldDB" id="H0UPG1"/>
<keyword evidence="4" id="KW-1185">Reference proteome</keyword>
<dbReference type="PROSITE" id="PS51831">
    <property type="entry name" value="HD"/>
    <property type="match status" value="1"/>
</dbReference>
<dbReference type="SUPFAM" id="SSF109604">
    <property type="entry name" value="HD-domain/PDEase-like"/>
    <property type="match status" value="1"/>
</dbReference>
<dbReference type="STRING" id="926567.TheveDRAFT_1474"/>
<dbReference type="GO" id="GO:0031125">
    <property type="term" value="P:rRNA 3'-end processing"/>
    <property type="evidence" value="ECO:0007669"/>
    <property type="project" value="TreeGrafter"/>
</dbReference>
<accession>H0UPG1</accession>